<dbReference type="AlphaFoldDB" id="A0A267MQA2"/>
<evidence type="ECO:0000313" key="1">
    <source>
        <dbReference type="EMBL" id="PAB61078.1"/>
    </source>
</evidence>
<sequence>MALKKSIIVFIILLMGSIAITNYNGDANSQVYGSEDSCKSLKERLKSLEPAIPQNMDDPPFFEYPLPRKVYSITEVIEKGHELNLRLAYNNPKWERQAYKEYWYSKYGRWSYVPIRIHYAMHRLFTTYTTASVNYDFVHELGITEESHKFPVLDNPLTFIRTVVMKSKVLKIITYGNQVIIIAKPQRYGLQVYDIPTKQINPINSKEPILFQLVTEQGDEIDYELIDYVYKPFF</sequence>
<keyword evidence="2" id="KW-1185">Reference proteome</keyword>
<dbReference type="EMBL" id="NIBG01000001">
    <property type="protein sequence ID" value="PAB61078.1"/>
    <property type="molecule type" value="Genomic_DNA"/>
</dbReference>
<name>A0A267MQA2_9FIRM</name>
<protein>
    <submittedName>
        <fullName evidence="1">Uncharacterized protein</fullName>
    </submittedName>
</protein>
<evidence type="ECO:0000313" key="2">
    <source>
        <dbReference type="Proteomes" id="UP000216024"/>
    </source>
</evidence>
<organism evidence="1 2">
    <name type="scientific">Anaeromicrobium sediminis</name>
    <dbReference type="NCBI Taxonomy" id="1478221"/>
    <lineage>
        <taxon>Bacteria</taxon>
        <taxon>Bacillati</taxon>
        <taxon>Bacillota</taxon>
        <taxon>Clostridia</taxon>
        <taxon>Peptostreptococcales</taxon>
        <taxon>Thermotaleaceae</taxon>
        <taxon>Anaeromicrobium</taxon>
    </lineage>
</organism>
<dbReference type="OrthoDB" id="1737435at2"/>
<reference evidence="1 2" key="1">
    <citation type="submission" date="2017-06" db="EMBL/GenBank/DDBJ databases">
        <title>Draft genome sequence of anaerobic fermentative bacterium Anaeromicrobium sediminis DY2726D isolated from West Pacific Ocean sediments.</title>
        <authorList>
            <person name="Zeng X."/>
        </authorList>
    </citation>
    <scope>NUCLEOTIDE SEQUENCE [LARGE SCALE GENOMIC DNA]</scope>
    <source>
        <strain evidence="1 2">DY2726D</strain>
    </source>
</reference>
<gene>
    <name evidence="1" type="ORF">CCE28_01225</name>
</gene>
<dbReference type="RefSeq" id="WP_095130155.1">
    <property type="nucleotide sequence ID" value="NZ_NIBG01000001.1"/>
</dbReference>
<comment type="caution">
    <text evidence="1">The sequence shown here is derived from an EMBL/GenBank/DDBJ whole genome shotgun (WGS) entry which is preliminary data.</text>
</comment>
<proteinExistence type="predicted"/>
<dbReference type="Proteomes" id="UP000216024">
    <property type="component" value="Unassembled WGS sequence"/>
</dbReference>
<accession>A0A267MQA2</accession>